<organism evidence="2 3">
    <name type="scientific">Symbiodinium microadriaticum</name>
    <name type="common">Dinoflagellate</name>
    <name type="synonym">Zooxanthella microadriatica</name>
    <dbReference type="NCBI Taxonomy" id="2951"/>
    <lineage>
        <taxon>Eukaryota</taxon>
        <taxon>Sar</taxon>
        <taxon>Alveolata</taxon>
        <taxon>Dinophyceae</taxon>
        <taxon>Suessiales</taxon>
        <taxon>Symbiodiniaceae</taxon>
        <taxon>Symbiodinium</taxon>
    </lineage>
</organism>
<accession>A0A1Q9DSZ0</accession>
<reference evidence="2 3" key="1">
    <citation type="submission" date="2016-02" db="EMBL/GenBank/DDBJ databases">
        <title>Genome analysis of coral dinoflagellate symbionts highlights evolutionary adaptations to a symbiotic lifestyle.</title>
        <authorList>
            <person name="Aranda M."/>
            <person name="Li Y."/>
            <person name="Liew Y.J."/>
            <person name="Baumgarten S."/>
            <person name="Simakov O."/>
            <person name="Wilson M."/>
            <person name="Piel J."/>
            <person name="Ashoor H."/>
            <person name="Bougouffa S."/>
            <person name="Bajic V.B."/>
            <person name="Ryu T."/>
            <person name="Ravasi T."/>
            <person name="Bayer T."/>
            <person name="Micklem G."/>
            <person name="Kim H."/>
            <person name="Bhak J."/>
            <person name="Lajeunesse T.C."/>
            <person name="Voolstra C.R."/>
        </authorList>
    </citation>
    <scope>NUCLEOTIDE SEQUENCE [LARGE SCALE GENOMIC DNA]</scope>
    <source>
        <strain evidence="2 3">CCMP2467</strain>
    </source>
</reference>
<dbReference type="OrthoDB" id="10285354at2759"/>
<dbReference type="Proteomes" id="UP000186817">
    <property type="component" value="Unassembled WGS sequence"/>
</dbReference>
<evidence type="ECO:0000313" key="3">
    <source>
        <dbReference type="Proteomes" id="UP000186817"/>
    </source>
</evidence>
<keyword evidence="3" id="KW-1185">Reference proteome</keyword>
<comment type="caution">
    <text evidence="2">The sequence shown here is derived from an EMBL/GenBank/DDBJ whole genome shotgun (WGS) entry which is preliminary data.</text>
</comment>
<evidence type="ECO:0000256" key="1">
    <source>
        <dbReference type="SAM" id="MobiDB-lite"/>
    </source>
</evidence>
<sequence>MLRDHARPRRDILIKKIWRKADGDGFVSATLPDLLEEVNSAADVEANARKQRVDAWKHRMHMDVNQASRWITRAPPPALVKNGEWTSPLEVTEKLAAAHESWTRLWGQSSSLDEGAADDLLNRFLSQAEPCEDGLFQFSPEEVAATVKRQQRPCRWHGWVDCSSAFLFAFAFLGGGRAIMGHHVMLSAGVVPSGWKRVKVTLILKQDVSHRPLSIGCILWRALASLSCRRLRDWAVNVFPDDIQGGVAGRGLPGNLARLIADVYTQQYRYLVMDGVAHPSPILVQCGLQQGCPMSASPTLRVKVFVDDRTCWALSDGAVGSLCRAAAAGSEVDDLFNLTVHPDKRASFGSSASARRKLAPFARELGPVQESFKLLGVRYSTKRGSNAPDVAALNELVTVRCERVSKACRNLRRRALLLRSVVVSALARAAGWQRYSAKTLQGWQSCIERAHWSGQIPKQRSKLLARAVLGGPYLELQFAGDLVVLRSEWRRRPAFCVARQRWFLRVLRGTSFVPWGWVEALDLSVHTLLGIYDPKWHSVEALMRAARHAWHLDLWNQVALDTELLDFLREAGRRREDIIVATDGGCLVAPGLEYWQCGAWAVIVKVGSSELALSGLLHGPEQTPAAAERMALAVIAEHTRVTGARGYVFSDNDAAIRRLRRAAAGSLVGRLAFFWKWVAAGLGPLLPFWIPSHGKRLAWRAPSGLSSAVVRRLNSEADAACTRQLKTQLDSWEAAQAAVRDARSWSSRALTRLYQAEQLRNLFTKFRHWACQKCPSFHRLSGRKQLVVRKALQGFIPAGLLGLVLLAATRAKASSNYQGSTYTGTFVSTAFVNELAGRTGFRSGREWPEELSEAVQCREEVEQLVASPPAGRSGPSHSPRRGGRDLFPAGLGGGGLSDLDLRRLREAAGPAPRRLAQHERAPRSAMTQQADNMLAELEAGAAQDELVSTGSNEMVLQRLLLVQTLMPAQFTSGKPRSPLEAAPTSAGAKKKAA</sequence>
<feature type="region of interest" description="Disordered" evidence="1">
    <location>
        <begin position="970"/>
        <end position="993"/>
    </location>
</feature>
<dbReference type="EMBL" id="LSRX01000402">
    <property type="protein sequence ID" value="OLP98290.1"/>
    <property type="molecule type" value="Genomic_DNA"/>
</dbReference>
<protein>
    <submittedName>
        <fullName evidence="2">Uncharacterized protein</fullName>
    </submittedName>
</protein>
<feature type="region of interest" description="Disordered" evidence="1">
    <location>
        <begin position="864"/>
        <end position="889"/>
    </location>
</feature>
<name>A0A1Q9DSZ0_SYMMI</name>
<evidence type="ECO:0000313" key="2">
    <source>
        <dbReference type="EMBL" id="OLP98290.1"/>
    </source>
</evidence>
<dbReference type="AlphaFoldDB" id="A0A1Q9DSZ0"/>
<proteinExistence type="predicted"/>
<gene>
    <name evidence="2" type="ORF">AK812_SmicGene19283</name>
</gene>